<evidence type="ECO:0000313" key="3">
    <source>
        <dbReference type="Proteomes" id="UP001174909"/>
    </source>
</evidence>
<keyword evidence="3" id="KW-1185">Reference proteome</keyword>
<dbReference type="InterPro" id="IPR004027">
    <property type="entry name" value="SEC_C_motif"/>
</dbReference>
<dbReference type="AlphaFoldDB" id="A0AA35WCG5"/>
<keyword evidence="1" id="KW-0472">Membrane</keyword>
<dbReference type="Proteomes" id="UP001174909">
    <property type="component" value="Unassembled WGS sequence"/>
</dbReference>
<organism evidence="2 3">
    <name type="scientific">Geodia barretti</name>
    <name type="common">Barrett's horny sponge</name>
    <dbReference type="NCBI Taxonomy" id="519541"/>
    <lineage>
        <taxon>Eukaryota</taxon>
        <taxon>Metazoa</taxon>
        <taxon>Porifera</taxon>
        <taxon>Demospongiae</taxon>
        <taxon>Heteroscleromorpha</taxon>
        <taxon>Tetractinellida</taxon>
        <taxon>Astrophorina</taxon>
        <taxon>Geodiidae</taxon>
        <taxon>Geodia</taxon>
    </lineage>
</organism>
<dbReference type="SUPFAM" id="SSF103642">
    <property type="entry name" value="Sec-C motif"/>
    <property type="match status" value="1"/>
</dbReference>
<sequence length="77" mass="8011">MAAAKAGRNDPCPCGSGRKYKQCCAVKQDGGSKFGTYALIAVLVAIAGVIVYTFTADAGAGSRQVWDPVHGHYHTVP</sequence>
<comment type="caution">
    <text evidence="2">The sequence shown here is derived from an EMBL/GenBank/DDBJ whole genome shotgun (WGS) entry which is preliminary data.</text>
</comment>
<dbReference type="Pfam" id="PF02810">
    <property type="entry name" value="SEC-C"/>
    <property type="match status" value="1"/>
</dbReference>
<evidence type="ECO:0000256" key="1">
    <source>
        <dbReference type="SAM" id="Phobius"/>
    </source>
</evidence>
<dbReference type="EMBL" id="CASHTH010001442">
    <property type="protein sequence ID" value="CAI8015414.1"/>
    <property type="molecule type" value="Genomic_DNA"/>
</dbReference>
<evidence type="ECO:0000313" key="2">
    <source>
        <dbReference type="EMBL" id="CAI8015414.1"/>
    </source>
</evidence>
<feature type="transmembrane region" description="Helical" evidence="1">
    <location>
        <begin position="34"/>
        <end position="54"/>
    </location>
</feature>
<accession>A0AA35WCG5</accession>
<reference evidence="2" key="1">
    <citation type="submission" date="2023-03" db="EMBL/GenBank/DDBJ databases">
        <authorList>
            <person name="Steffen K."/>
            <person name="Cardenas P."/>
        </authorList>
    </citation>
    <scope>NUCLEOTIDE SEQUENCE</scope>
</reference>
<proteinExistence type="predicted"/>
<keyword evidence="1" id="KW-0812">Transmembrane</keyword>
<gene>
    <name evidence="2" type="ORF">GBAR_LOCUS9544</name>
</gene>
<dbReference type="Gene3D" id="3.10.450.50">
    <property type="match status" value="1"/>
</dbReference>
<keyword evidence="1" id="KW-1133">Transmembrane helix</keyword>
<protein>
    <submittedName>
        <fullName evidence="2">Protein translocase subunit SecA</fullName>
    </submittedName>
</protein>
<name>A0AA35WCG5_GEOBA</name>